<accession>A0A095V4A5</accession>
<name>A0A095V4A5_9FLAO</name>
<evidence type="ECO:0000313" key="3">
    <source>
        <dbReference type="Proteomes" id="UP000029554"/>
    </source>
</evidence>
<dbReference type="STRING" id="1453498.LG45_02780"/>
<gene>
    <name evidence="2" type="ORF">LG45_02780</name>
</gene>
<keyword evidence="3" id="KW-1185">Reference proteome</keyword>
<proteinExistence type="predicted"/>
<keyword evidence="1" id="KW-1133">Transmembrane helix</keyword>
<sequence>MKKNKFLSLFINTQTIKLLILNIFFYNIFNFTSLNLKIIYQNPFEVNFFYFNQSNLLTFCIFITQNYFIPL</sequence>
<feature type="transmembrane region" description="Helical" evidence="1">
    <location>
        <begin position="49"/>
        <end position="69"/>
    </location>
</feature>
<protein>
    <submittedName>
        <fullName evidence="2">Uncharacterized protein</fullName>
    </submittedName>
</protein>
<keyword evidence="1" id="KW-0472">Membrane</keyword>
<reference evidence="2 3" key="1">
    <citation type="submission" date="2014-09" db="EMBL/GenBank/DDBJ databases">
        <title>Whole Genome Shotgun of Flavobacterium aquatile LMG 4008.</title>
        <authorList>
            <person name="Gale A.N."/>
            <person name="Pipes S.E."/>
            <person name="Newman J.D."/>
        </authorList>
    </citation>
    <scope>NUCLEOTIDE SEQUENCE [LARGE SCALE GENOMIC DNA]</scope>
    <source>
        <strain evidence="2 3">LMG 4008</strain>
    </source>
</reference>
<dbReference type="EMBL" id="JRHH01000001">
    <property type="protein sequence ID" value="KGD69700.1"/>
    <property type="molecule type" value="Genomic_DNA"/>
</dbReference>
<feature type="transmembrane region" description="Helical" evidence="1">
    <location>
        <begin position="7"/>
        <end position="29"/>
    </location>
</feature>
<dbReference type="AlphaFoldDB" id="A0A095V4A5"/>
<dbReference type="Proteomes" id="UP000029554">
    <property type="component" value="Unassembled WGS sequence"/>
</dbReference>
<evidence type="ECO:0000313" key="2">
    <source>
        <dbReference type="EMBL" id="KGD69700.1"/>
    </source>
</evidence>
<evidence type="ECO:0000256" key="1">
    <source>
        <dbReference type="SAM" id="Phobius"/>
    </source>
</evidence>
<organism evidence="2 3">
    <name type="scientific">Flavobacterium aquatile LMG 4008 = ATCC 11947</name>
    <dbReference type="NCBI Taxonomy" id="1453498"/>
    <lineage>
        <taxon>Bacteria</taxon>
        <taxon>Pseudomonadati</taxon>
        <taxon>Bacteroidota</taxon>
        <taxon>Flavobacteriia</taxon>
        <taxon>Flavobacteriales</taxon>
        <taxon>Flavobacteriaceae</taxon>
        <taxon>Flavobacterium</taxon>
    </lineage>
</organism>
<keyword evidence="1" id="KW-0812">Transmembrane</keyword>
<comment type="caution">
    <text evidence="2">The sequence shown here is derived from an EMBL/GenBank/DDBJ whole genome shotgun (WGS) entry which is preliminary data.</text>
</comment>